<organism evidence="1 2">
    <name type="scientific">Acanthosepion pharaonis</name>
    <name type="common">Pharaoh cuttlefish</name>
    <name type="synonym">Sepia pharaonis</name>
    <dbReference type="NCBI Taxonomy" id="158019"/>
    <lineage>
        <taxon>Eukaryota</taxon>
        <taxon>Metazoa</taxon>
        <taxon>Spiralia</taxon>
        <taxon>Lophotrochozoa</taxon>
        <taxon>Mollusca</taxon>
        <taxon>Cephalopoda</taxon>
        <taxon>Coleoidea</taxon>
        <taxon>Decapodiformes</taxon>
        <taxon>Sepiida</taxon>
        <taxon>Sepiina</taxon>
        <taxon>Sepiidae</taxon>
        <taxon>Acanthosepion</taxon>
    </lineage>
</organism>
<protein>
    <submittedName>
        <fullName evidence="1">Uncharacterized protein</fullName>
    </submittedName>
</protein>
<sequence length="334" mass="36524">MDSTEDNKKKTRESFGIFSWATKAVAVGCPLAAVLGAPLTSATTTALTIPTATCYHHSPTIYHHKPYYSKLTTTALTIPTATSATTTAQTATTYSHGNLLPPQTILFPRQLPQPLLFPPHSHLLPPQLTNRNFATTTALYYSHRNFAITIPTATTTALTILLPPTPLNLFPTIPTATTTVLLVFHGNCYYSRNSPYYSHRNLLPITDYSLLPPQPLFIPTATSATTTALTIPTATSATTTALPTYNYSPLLFPIAASPTYSHCNFQHTTANSLLFPPHHHTPLPFPRQLPPQLFNPSRQLLLPPQPLFPLQLTIPTATTTALYYSIPTATCYNQ</sequence>
<accession>A0A812EYU4</accession>
<dbReference type="EMBL" id="CAHIKZ030005574">
    <property type="protein sequence ID" value="CAE1330309.1"/>
    <property type="molecule type" value="Genomic_DNA"/>
</dbReference>
<name>A0A812EYU4_ACAPH</name>
<reference evidence="1" key="1">
    <citation type="submission" date="2021-01" db="EMBL/GenBank/DDBJ databases">
        <authorList>
            <person name="Li R."/>
            <person name="Bekaert M."/>
        </authorList>
    </citation>
    <scope>NUCLEOTIDE SEQUENCE</scope>
    <source>
        <strain evidence="1">Farmed</strain>
    </source>
</reference>
<keyword evidence="2" id="KW-1185">Reference proteome</keyword>
<dbReference type="AlphaFoldDB" id="A0A812EYU4"/>
<comment type="caution">
    <text evidence="1">The sequence shown here is derived from an EMBL/GenBank/DDBJ whole genome shotgun (WGS) entry which is preliminary data.</text>
</comment>
<gene>
    <name evidence="1" type="ORF">SPHA_79628</name>
</gene>
<evidence type="ECO:0000313" key="2">
    <source>
        <dbReference type="Proteomes" id="UP000597762"/>
    </source>
</evidence>
<proteinExistence type="predicted"/>
<evidence type="ECO:0000313" key="1">
    <source>
        <dbReference type="EMBL" id="CAE1330309.1"/>
    </source>
</evidence>
<dbReference type="Proteomes" id="UP000597762">
    <property type="component" value="Unassembled WGS sequence"/>
</dbReference>